<protein>
    <submittedName>
        <fullName evidence="2">Restriction endonuclease</fullName>
        <ecNumber evidence="2">3.1.21.-</ecNumber>
    </submittedName>
</protein>
<name>A0ABD5QNQ0_9EURY</name>
<keyword evidence="2" id="KW-0378">Hydrolase</keyword>
<sequence>MGLFGEPEDPPWDKSRLQEVGWRELELLIGAALDSKGYDAEVTPAVKDGGVDVDADRIDVLKSILFRPKIVPRKRKLVIDAKQWSQPVGKRPVENIAETAEERGGTGVIASPSGFTTSAKEMADEKGVKLYDADRILELLNTTEVEVPDVE</sequence>
<reference evidence="2 3" key="1">
    <citation type="journal article" date="2019" name="Int. J. Syst. Evol. Microbiol.">
        <title>The Global Catalogue of Microorganisms (GCM) 10K type strain sequencing project: providing services to taxonomists for standard genome sequencing and annotation.</title>
        <authorList>
            <consortium name="The Broad Institute Genomics Platform"/>
            <consortium name="The Broad Institute Genome Sequencing Center for Infectious Disease"/>
            <person name="Wu L."/>
            <person name="Ma J."/>
        </authorList>
    </citation>
    <scope>NUCLEOTIDE SEQUENCE [LARGE SCALE GENOMIC DNA]</scope>
    <source>
        <strain evidence="2 3">CGMCC 1.16026</strain>
    </source>
</reference>
<accession>A0ABD5QNQ0</accession>
<dbReference type="GO" id="GO:0004519">
    <property type="term" value="F:endonuclease activity"/>
    <property type="evidence" value="ECO:0007669"/>
    <property type="project" value="UniProtKB-KW"/>
</dbReference>
<dbReference type="RefSeq" id="WP_162498091.1">
    <property type="nucleotide sequence ID" value="NZ_JBHSKV010000006.1"/>
</dbReference>
<dbReference type="GO" id="GO:0016787">
    <property type="term" value="F:hydrolase activity"/>
    <property type="evidence" value="ECO:0007669"/>
    <property type="project" value="UniProtKB-KW"/>
</dbReference>
<dbReference type="Pfam" id="PF04471">
    <property type="entry name" value="Mrr_cat"/>
    <property type="match status" value="1"/>
</dbReference>
<evidence type="ECO:0000313" key="2">
    <source>
        <dbReference type="EMBL" id="MFC5133879.1"/>
    </source>
</evidence>
<evidence type="ECO:0000259" key="1">
    <source>
        <dbReference type="Pfam" id="PF04471"/>
    </source>
</evidence>
<dbReference type="EMBL" id="JBHSKV010000006">
    <property type="protein sequence ID" value="MFC5133879.1"/>
    <property type="molecule type" value="Genomic_DNA"/>
</dbReference>
<dbReference type="InterPro" id="IPR011856">
    <property type="entry name" value="tRNA_endonuc-like_dom_sf"/>
</dbReference>
<dbReference type="Proteomes" id="UP001596145">
    <property type="component" value="Unassembled WGS sequence"/>
</dbReference>
<dbReference type="Gene3D" id="3.40.1350.10">
    <property type="match status" value="1"/>
</dbReference>
<dbReference type="PANTHER" id="PTHR30015:SF7">
    <property type="entry name" value="TYPE IV METHYL-DIRECTED RESTRICTION ENZYME ECOKMRR"/>
    <property type="match status" value="1"/>
</dbReference>
<dbReference type="InterPro" id="IPR007560">
    <property type="entry name" value="Restrct_endonuc_IV_Mrr"/>
</dbReference>
<gene>
    <name evidence="2" type="ORF">ACFPJA_03955</name>
</gene>
<dbReference type="InterPro" id="IPR011335">
    <property type="entry name" value="Restrct_endonuc-II-like"/>
</dbReference>
<evidence type="ECO:0000313" key="3">
    <source>
        <dbReference type="Proteomes" id="UP001596145"/>
    </source>
</evidence>
<keyword evidence="3" id="KW-1185">Reference proteome</keyword>
<dbReference type="InterPro" id="IPR052906">
    <property type="entry name" value="Type_IV_Methyl-Rstrct_Enzyme"/>
</dbReference>
<comment type="caution">
    <text evidence="2">The sequence shown here is derived from an EMBL/GenBank/DDBJ whole genome shotgun (WGS) entry which is preliminary data.</text>
</comment>
<dbReference type="AlphaFoldDB" id="A0ABD5QNQ0"/>
<dbReference type="EC" id="3.1.21.-" evidence="2"/>
<proteinExistence type="predicted"/>
<organism evidence="2 3">
    <name type="scientific">Halorubrum glutamatedens</name>
    <dbReference type="NCBI Taxonomy" id="2707018"/>
    <lineage>
        <taxon>Archaea</taxon>
        <taxon>Methanobacteriati</taxon>
        <taxon>Methanobacteriota</taxon>
        <taxon>Stenosarchaea group</taxon>
        <taxon>Halobacteria</taxon>
        <taxon>Halobacteriales</taxon>
        <taxon>Haloferacaceae</taxon>
        <taxon>Halorubrum</taxon>
    </lineage>
</organism>
<dbReference type="SUPFAM" id="SSF52980">
    <property type="entry name" value="Restriction endonuclease-like"/>
    <property type="match status" value="1"/>
</dbReference>
<dbReference type="PANTHER" id="PTHR30015">
    <property type="entry name" value="MRR RESTRICTION SYSTEM PROTEIN"/>
    <property type="match status" value="1"/>
</dbReference>
<keyword evidence="2" id="KW-0255">Endonuclease</keyword>
<keyword evidence="2" id="KW-0540">Nuclease</keyword>
<feature type="domain" description="Restriction endonuclease type IV Mrr" evidence="1">
    <location>
        <begin position="17"/>
        <end position="140"/>
    </location>
</feature>